<name>A0ABT9RTN5_9MICC</name>
<feature type="transmembrane region" description="Helical" evidence="1">
    <location>
        <begin position="62"/>
        <end position="85"/>
    </location>
</feature>
<sequence length="110" mass="10970">MVPPALILAAALISGSAVAAAARACHWQPLPLAAATAGTFVAVLGWRLLANLWSLNDDFMPAVSAGDILCLLAGGLPPALAAAAGSRLSRPYLVIAAGAVTAFVVNVVIL</sequence>
<keyword evidence="2" id="KW-0732">Signal</keyword>
<dbReference type="EMBL" id="JAUSRE010000010">
    <property type="protein sequence ID" value="MDP9888600.1"/>
    <property type="molecule type" value="Genomic_DNA"/>
</dbReference>
<feature type="transmembrane region" description="Helical" evidence="1">
    <location>
        <begin position="31"/>
        <end position="50"/>
    </location>
</feature>
<keyword evidence="1" id="KW-0472">Membrane</keyword>
<dbReference type="Proteomes" id="UP001226577">
    <property type="component" value="Unassembled WGS sequence"/>
</dbReference>
<evidence type="ECO:0000313" key="3">
    <source>
        <dbReference type="EMBL" id="MDP9888600.1"/>
    </source>
</evidence>
<evidence type="ECO:0000256" key="1">
    <source>
        <dbReference type="SAM" id="Phobius"/>
    </source>
</evidence>
<feature type="chain" id="PRO_5045370403" description="Prepilin type IV endopeptidase peptidase domain-containing protein" evidence="2">
    <location>
        <begin position="20"/>
        <end position="110"/>
    </location>
</feature>
<accession>A0ABT9RTN5</accession>
<feature type="transmembrane region" description="Helical" evidence="1">
    <location>
        <begin position="91"/>
        <end position="109"/>
    </location>
</feature>
<keyword evidence="4" id="KW-1185">Reference proteome</keyword>
<feature type="signal peptide" evidence="2">
    <location>
        <begin position="1"/>
        <end position="19"/>
    </location>
</feature>
<comment type="caution">
    <text evidence="3">The sequence shown here is derived from an EMBL/GenBank/DDBJ whole genome shotgun (WGS) entry which is preliminary data.</text>
</comment>
<evidence type="ECO:0000256" key="2">
    <source>
        <dbReference type="SAM" id="SignalP"/>
    </source>
</evidence>
<proteinExistence type="predicted"/>
<protein>
    <recommendedName>
        <fullName evidence="5">Prepilin type IV endopeptidase peptidase domain-containing protein</fullName>
    </recommendedName>
</protein>
<keyword evidence="1" id="KW-0812">Transmembrane</keyword>
<gene>
    <name evidence="3" type="ORF">J2X98_002193</name>
</gene>
<reference evidence="3 4" key="1">
    <citation type="submission" date="2023-07" db="EMBL/GenBank/DDBJ databases">
        <title>Sorghum-associated microbial communities from plants grown in Nebraska, USA.</title>
        <authorList>
            <person name="Schachtman D."/>
        </authorList>
    </citation>
    <scope>NUCLEOTIDE SEQUENCE [LARGE SCALE GENOMIC DNA]</scope>
    <source>
        <strain evidence="3 4">CC222</strain>
    </source>
</reference>
<organism evidence="3 4">
    <name type="scientific">Pseudarthrobacter enclensis</name>
    <dbReference type="NCBI Taxonomy" id="993070"/>
    <lineage>
        <taxon>Bacteria</taxon>
        <taxon>Bacillati</taxon>
        <taxon>Actinomycetota</taxon>
        <taxon>Actinomycetes</taxon>
        <taxon>Micrococcales</taxon>
        <taxon>Micrococcaceae</taxon>
        <taxon>Pseudarthrobacter</taxon>
    </lineage>
</organism>
<keyword evidence="1" id="KW-1133">Transmembrane helix</keyword>
<dbReference type="RefSeq" id="WP_236803200.1">
    <property type="nucleotide sequence ID" value="NZ_JAUSRE010000010.1"/>
</dbReference>
<evidence type="ECO:0008006" key="5">
    <source>
        <dbReference type="Google" id="ProtNLM"/>
    </source>
</evidence>
<evidence type="ECO:0000313" key="4">
    <source>
        <dbReference type="Proteomes" id="UP001226577"/>
    </source>
</evidence>